<dbReference type="SMART" id="SM00044">
    <property type="entry name" value="CYCc"/>
    <property type="match status" value="1"/>
</dbReference>
<dbReference type="PANTHER" id="PTHR43081">
    <property type="entry name" value="ADENYLATE CYCLASE, TERMINAL-DIFFERENTIATION SPECIFIC-RELATED"/>
    <property type="match status" value="1"/>
</dbReference>
<proteinExistence type="predicted"/>
<keyword evidence="2" id="KW-0456">Lyase</keyword>
<dbReference type="EC" id="4.6.1.1" evidence="2"/>
<keyword evidence="3" id="KW-1185">Reference proteome</keyword>
<dbReference type="KEGG" id="amuc:Pan181_13770"/>
<organism evidence="2 3">
    <name type="scientific">Aeoliella mucimassa</name>
    <dbReference type="NCBI Taxonomy" id="2527972"/>
    <lineage>
        <taxon>Bacteria</taxon>
        <taxon>Pseudomonadati</taxon>
        <taxon>Planctomycetota</taxon>
        <taxon>Planctomycetia</taxon>
        <taxon>Pirellulales</taxon>
        <taxon>Lacipirellulaceae</taxon>
        <taxon>Aeoliella</taxon>
    </lineage>
</organism>
<sequence>MIDLTVYNPRQHQQYSVAQLASIARDESGRWHSLNATQAPTHADTFTLIPHRPSAEVAVECDGVDWLETFAAVPRGTRLELVDHLHLLVDDTHIEIADRELESTDGRPLIALAAREHRSNRNSQQGGPASATLGRWFEALGALHRWSANRAEFFDDAARFVVDPVGLDGAMVLRKDGDTWHIVASHLPHPEFGVSFHSLLVEQVASAGHTMFHTGHGAGTSLVLAPIHDDQHQVTGMVYGYRATHDQNGRRGIRYMEAQLVELLAQSVGAGLQRLAMEAEAARARVTYEHAFAPAIAAQVELDTATLAGREQEVTVLFADLRGFAALCQQLSTPDTYVLLNEVMDALTTAVMQHGGTLIDYYGDGLAAMWNAPLEQSHHPLLACQAALDMQQALPAVSERWQQVLTAPLQLGIGLHTGTAQVGNIGSSVRLKYGPRGATVNLASRLEQATKLLGSPVVATREVVQRLAGQLLDYRLCQAELPGIESSIDVFAISPPTSDQRVLDAISHYEDALTQFEAGDLDRAKELLQDLPDLANLPRQFLIDQVDNEHHRRLGRRAGDDRDTKTRSTILLSMK</sequence>
<dbReference type="RefSeq" id="WP_197528986.1">
    <property type="nucleotide sequence ID" value="NZ_CP036278.1"/>
</dbReference>
<dbReference type="CDD" id="cd07302">
    <property type="entry name" value="CHD"/>
    <property type="match status" value="1"/>
</dbReference>
<dbReference type="AlphaFoldDB" id="A0A518AKD3"/>
<dbReference type="InterPro" id="IPR001054">
    <property type="entry name" value="A/G_cyclase"/>
</dbReference>
<gene>
    <name evidence="2" type="primary">cyaA</name>
    <name evidence="2" type="ORF">Pan181_13770</name>
</gene>
<dbReference type="EMBL" id="CP036278">
    <property type="protein sequence ID" value="QDU55191.1"/>
    <property type="molecule type" value="Genomic_DNA"/>
</dbReference>
<dbReference type="InterPro" id="IPR050697">
    <property type="entry name" value="Adenylyl/Guanylyl_Cyclase_3/4"/>
</dbReference>
<dbReference type="GO" id="GO:0035556">
    <property type="term" value="P:intracellular signal transduction"/>
    <property type="evidence" value="ECO:0007669"/>
    <property type="project" value="InterPro"/>
</dbReference>
<dbReference type="PANTHER" id="PTHR43081:SF1">
    <property type="entry name" value="ADENYLATE CYCLASE, TERMINAL-DIFFERENTIATION SPECIFIC"/>
    <property type="match status" value="1"/>
</dbReference>
<evidence type="ECO:0000259" key="1">
    <source>
        <dbReference type="PROSITE" id="PS50125"/>
    </source>
</evidence>
<feature type="domain" description="Guanylate cyclase" evidence="1">
    <location>
        <begin position="315"/>
        <end position="447"/>
    </location>
</feature>
<dbReference type="SUPFAM" id="SSF55781">
    <property type="entry name" value="GAF domain-like"/>
    <property type="match status" value="1"/>
</dbReference>
<dbReference type="PROSITE" id="PS50125">
    <property type="entry name" value="GUANYLATE_CYCLASE_2"/>
    <property type="match status" value="1"/>
</dbReference>
<dbReference type="GO" id="GO:0006171">
    <property type="term" value="P:cAMP biosynthetic process"/>
    <property type="evidence" value="ECO:0007669"/>
    <property type="project" value="TreeGrafter"/>
</dbReference>
<dbReference type="InterPro" id="IPR029787">
    <property type="entry name" value="Nucleotide_cyclase"/>
</dbReference>
<dbReference type="Gene3D" id="3.30.70.1230">
    <property type="entry name" value="Nucleotide cyclase"/>
    <property type="match status" value="1"/>
</dbReference>
<dbReference type="SUPFAM" id="SSF55073">
    <property type="entry name" value="Nucleotide cyclase"/>
    <property type="match status" value="1"/>
</dbReference>
<dbReference type="Proteomes" id="UP000315750">
    <property type="component" value="Chromosome"/>
</dbReference>
<accession>A0A518AKD3</accession>
<evidence type="ECO:0000313" key="3">
    <source>
        <dbReference type="Proteomes" id="UP000315750"/>
    </source>
</evidence>
<reference evidence="2 3" key="1">
    <citation type="submission" date="2019-02" db="EMBL/GenBank/DDBJ databases">
        <title>Deep-cultivation of Planctomycetes and their phenomic and genomic characterization uncovers novel biology.</title>
        <authorList>
            <person name="Wiegand S."/>
            <person name="Jogler M."/>
            <person name="Boedeker C."/>
            <person name="Pinto D."/>
            <person name="Vollmers J."/>
            <person name="Rivas-Marin E."/>
            <person name="Kohn T."/>
            <person name="Peeters S.H."/>
            <person name="Heuer A."/>
            <person name="Rast P."/>
            <person name="Oberbeckmann S."/>
            <person name="Bunk B."/>
            <person name="Jeske O."/>
            <person name="Meyerdierks A."/>
            <person name="Storesund J.E."/>
            <person name="Kallscheuer N."/>
            <person name="Luecker S."/>
            <person name="Lage O.M."/>
            <person name="Pohl T."/>
            <person name="Merkel B.J."/>
            <person name="Hornburger P."/>
            <person name="Mueller R.-W."/>
            <person name="Bruemmer F."/>
            <person name="Labrenz M."/>
            <person name="Spormann A.M."/>
            <person name="Op den Camp H."/>
            <person name="Overmann J."/>
            <person name="Amann R."/>
            <person name="Jetten M.S.M."/>
            <person name="Mascher T."/>
            <person name="Medema M.H."/>
            <person name="Devos D.P."/>
            <person name="Kaster A.-K."/>
            <person name="Ovreas L."/>
            <person name="Rohde M."/>
            <person name="Galperin M.Y."/>
            <person name="Jogler C."/>
        </authorList>
    </citation>
    <scope>NUCLEOTIDE SEQUENCE [LARGE SCALE GENOMIC DNA]</scope>
    <source>
        <strain evidence="2 3">Pan181</strain>
    </source>
</reference>
<evidence type="ECO:0000313" key="2">
    <source>
        <dbReference type="EMBL" id="QDU55191.1"/>
    </source>
</evidence>
<name>A0A518AKD3_9BACT</name>
<dbReference type="Pfam" id="PF00211">
    <property type="entry name" value="Guanylate_cyc"/>
    <property type="match status" value="1"/>
</dbReference>
<dbReference type="GO" id="GO:0004016">
    <property type="term" value="F:adenylate cyclase activity"/>
    <property type="evidence" value="ECO:0007669"/>
    <property type="project" value="UniProtKB-EC"/>
</dbReference>
<protein>
    <submittedName>
        <fullName evidence="2">Adenylate cyclase 1</fullName>
        <ecNumber evidence="2">4.6.1.1</ecNumber>
    </submittedName>
</protein>